<evidence type="ECO:0008006" key="4">
    <source>
        <dbReference type="Google" id="ProtNLM"/>
    </source>
</evidence>
<feature type="transmembrane region" description="Helical" evidence="1">
    <location>
        <begin position="269"/>
        <end position="285"/>
    </location>
</feature>
<keyword evidence="1" id="KW-0812">Transmembrane</keyword>
<feature type="transmembrane region" description="Helical" evidence="1">
    <location>
        <begin position="157"/>
        <end position="190"/>
    </location>
</feature>
<dbReference type="RefSeq" id="WP_259413227.1">
    <property type="nucleotide sequence ID" value="NZ_JANWGH010000001.1"/>
</dbReference>
<feature type="transmembrane region" description="Helical" evidence="1">
    <location>
        <begin position="321"/>
        <end position="338"/>
    </location>
</feature>
<dbReference type="Proteomes" id="UP001206788">
    <property type="component" value="Unassembled WGS sequence"/>
</dbReference>
<feature type="transmembrane region" description="Helical" evidence="1">
    <location>
        <begin position="202"/>
        <end position="222"/>
    </location>
</feature>
<feature type="transmembrane region" description="Helical" evidence="1">
    <location>
        <begin position="380"/>
        <end position="406"/>
    </location>
</feature>
<keyword evidence="3" id="KW-1185">Reference proteome</keyword>
<protein>
    <recommendedName>
        <fullName evidence="4">4-amino-4-deoxy-L-arabinose transferase</fullName>
    </recommendedName>
</protein>
<keyword evidence="1" id="KW-1133">Transmembrane helix</keyword>
<proteinExistence type="predicted"/>
<feature type="transmembrane region" description="Helical" evidence="1">
    <location>
        <begin position="86"/>
        <end position="106"/>
    </location>
</feature>
<evidence type="ECO:0000313" key="3">
    <source>
        <dbReference type="Proteomes" id="UP001206788"/>
    </source>
</evidence>
<feature type="transmembrane region" description="Helical" evidence="1">
    <location>
        <begin position="350"/>
        <end position="368"/>
    </location>
</feature>
<name>A0ABT2G2Q6_9BACT</name>
<organism evidence="2 3">
    <name type="scientific">Algoriphagus limi</name>
    <dbReference type="NCBI Taxonomy" id="2975273"/>
    <lineage>
        <taxon>Bacteria</taxon>
        <taxon>Pseudomonadati</taxon>
        <taxon>Bacteroidota</taxon>
        <taxon>Cytophagia</taxon>
        <taxon>Cytophagales</taxon>
        <taxon>Cyclobacteriaceae</taxon>
        <taxon>Algoriphagus</taxon>
    </lineage>
</organism>
<evidence type="ECO:0000256" key="1">
    <source>
        <dbReference type="SAM" id="Phobius"/>
    </source>
</evidence>
<feature type="transmembrane region" description="Helical" evidence="1">
    <location>
        <begin position="12"/>
        <end position="31"/>
    </location>
</feature>
<comment type="caution">
    <text evidence="2">The sequence shown here is derived from an EMBL/GenBank/DDBJ whole genome shotgun (WGS) entry which is preliminary data.</text>
</comment>
<feature type="transmembrane region" description="Helical" evidence="1">
    <location>
        <begin position="292"/>
        <end position="309"/>
    </location>
</feature>
<gene>
    <name evidence="2" type="ORF">NY014_03915</name>
</gene>
<sequence length="527" mass="61787">METKLQVPALHFSNSQIIGFSWLFLLLYWLFGYDGITFSDDVYYLLAGRDFWNGNLEVNDYHFSSRWGAYIPSGLITHIFGLNPHLASLVSLFYYLLSYFLLGTLFNNNSERLIFSLWFITPVYFLHFISKVYPDTLLVLCVSVIFWSSFHRNERPVLSGLLMSLGFIIGILTKETIILLGLFPIALFLLDLRLKLFNFKFYLSLVLVGTFLLVLYLGYFWVKFDDPFFRIQSVNAGHYISEFTYADKGWLKIVERITYLPILTFVERAYWPWIVFSLPAIAIGIKTRQKGYLEYGLGVLCLLIGFWFMSSTLEIYNPIYLNPRHLIILIPPLAYLIGKGWNDWRNSKSWKNILNGLIVFGVIISLFQNDWKMALFQIGFFAPIWISNSIINFSFLAVLLISPALYSIHYQKQLKTYSYLVDTLNIESHIPEKQSIILTNNFIDFSKEVLLPEDEEAQSLLLPIEKVDSLKLNPPRKIRVLIYEYYQHAYPQEEEDIRKLEAWLKSNYRQVNELAEGQVWVRYFEKN</sequence>
<accession>A0ABT2G2Q6</accession>
<keyword evidence="1" id="KW-0472">Membrane</keyword>
<feature type="transmembrane region" description="Helical" evidence="1">
    <location>
        <begin position="113"/>
        <end position="130"/>
    </location>
</feature>
<evidence type="ECO:0000313" key="2">
    <source>
        <dbReference type="EMBL" id="MCS5489558.1"/>
    </source>
</evidence>
<dbReference type="EMBL" id="JANWGH010000001">
    <property type="protein sequence ID" value="MCS5489558.1"/>
    <property type="molecule type" value="Genomic_DNA"/>
</dbReference>
<reference evidence="2 3" key="1">
    <citation type="submission" date="2022-08" db="EMBL/GenBank/DDBJ databases">
        <title>Algoriphagus sp. CAU 1643 isolated from mud.</title>
        <authorList>
            <person name="Kim W."/>
        </authorList>
    </citation>
    <scope>NUCLEOTIDE SEQUENCE [LARGE SCALE GENOMIC DNA]</scope>
    <source>
        <strain evidence="2 3">CAU 1643</strain>
    </source>
</reference>